<organism evidence="1">
    <name type="scientific">Panicum hallii</name>
    <dbReference type="NCBI Taxonomy" id="206008"/>
    <lineage>
        <taxon>Eukaryota</taxon>
        <taxon>Viridiplantae</taxon>
        <taxon>Streptophyta</taxon>
        <taxon>Embryophyta</taxon>
        <taxon>Tracheophyta</taxon>
        <taxon>Spermatophyta</taxon>
        <taxon>Magnoliopsida</taxon>
        <taxon>Liliopsida</taxon>
        <taxon>Poales</taxon>
        <taxon>Poaceae</taxon>
        <taxon>PACMAD clade</taxon>
        <taxon>Panicoideae</taxon>
        <taxon>Panicodae</taxon>
        <taxon>Paniceae</taxon>
        <taxon>Panicinae</taxon>
        <taxon>Panicum</taxon>
        <taxon>Panicum sect. Panicum</taxon>
    </lineage>
</organism>
<dbReference type="Proteomes" id="UP000243499">
    <property type="component" value="Chromosome 5"/>
</dbReference>
<proteinExistence type="predicted"/>
<dbReference type="EMBL" id="CM008050">
    <property type="protein sequence ID" value="PVH39112.1"/>
    <property type="molecule type" value="Genomic_DNA"/>
</dbReference>
<sequence>MFADKDAVRYIQSGSKRDEKKCMLRMDRPDGYKWSCSFFYRYQAGELLFERKIFITLNSGHLHFFWEEDASLPSLNYTTTQLNICTLLALNLILCNVTSP</sequence>
<accession>A0A2T8IN56</accession>
<evidence type="ECO:0000313" key="1">
    <source>
        <dbReference type="EMBL" id="PVH39112.1"/>
    </source>
</evidence>
<gene>
    <name evidence="1" type="ORF">PAHAL_5G436800</name>
</gene>
<reference evidence="1" key="1">
    <citation type="submission" date="2018-04" db="EMBL/GenBank/DDBJ databases">
        <title>WGS assembly of Panicum hallii.</title>
        <authorList>
            <person name="Lovell J."/>
            <person name="Jenkins J."/>
            <person name="Lowry D."/>
            <person name="Mamidi S."/>
            <person name="Sreedasyam A."/>
            <person name="Weng X."/>
            <person name="Barry K."/>
            <person name="Bonette J."/>
            <person name="Campitelli B."/>
            <person name="Daum C."/>
            <person name="Gordon S."/>
            <person name="Gould B."/>
            <person name="Lipzen A."/>
            <person name="Macqueen A."/>
            <person name="Palacio-Mejia J."/>
            <person name="Plott C."/>
            <person name="Shakirov E."/>
            <person name="Shu S."/>
            <person name="Yoshinaga Y."/>
            <person name="Zane M."/>
            <person name="Rokhsar D."/>
            <person name="Grimwood J."/>
            <person name="Schmutz J."/>
            <person name="Juenger T."/>
        </authorList>
    </citation>
    <scope>NUCLEOTIDE SEQUENCE [LARGE SCALE GENOMIC DNA]</scope>
    <source>
        <strain evidence="1">FIL2</strain>
    </source>
</reference>
<protein>
    <submittedName>
        <fullName evidence="1">Uncharacterized protein</fullName>
    </submittedName>
</protein>
<name>A0A2T8IN56_9POAL</name>
<dbReference type="AlphaFoldDB" id="A0A2T8IN56"/>
<dbReference type="Gramene" id="PVH39112">
    <property type="protein sequence ID" value="PVH39112"/>
    <property type="gene ID" value="PAHAL_5G436800"/>
</dbReference>